<keyword evidence="12" id="KW-0969">Cilium</keyword>
<dbReference type="Pfam" id="PF02050">
    <property type="entry name" value="FliJ"/>
    <property type="match status" value="1"/>
</dbReference>
<dbReference type="InterPro" id="IPR053716">
    <property type="entry name" value="Flag_assembly_chemotaxis_eff"/>
</dbReference>
<evidence type="ECO:0000256" key="7">
    <source>
        <dbReference type="ARBA" id="ARBA00022795"/>
    </source>
</evidence>
<evidence type="ECO:0000313" key="12">
    <source>
        <dbReference type="EMBL" id="PHI29569.1"/>
    </source>
</evidence>
<comment type="subcellular location">
    <subcellularLocation>
        <location evidence="1">Cell membrane</location>
        <topology evidence="1">Peripheral membrane protein</topology>
        <orientation evidence="1">Cytoplasmic side</orientation>
    </subcellularLocation>
</comment>
<dbReference type="NCBIfam" id="TIGR02473">
    <property type="entry name" value="flagell_FliJ"/>
    <property type="match status" value="1"/>
</dbReference>
<dbReference type="InterPro" id="IPR012823">
    <property type="entry name" value="Flagell_FliJ"/>
</dbReference>
<name>A0A2C6CSB0_9GAMM</name>
<evidence type="ECO:0000313" key="14">
    <source>
        <dbReference type="Proteomes" id="UP000224974"/>
    </source>
</evidence>
<dbReference type="GO" id="GO:0071973">
    <property type="term" value="P:bacterial-type flagellum-dependent cell motility"/>
    <property type="evidence" value="ECO:0007669"/>
    <property type="project" value="InterPro"/>
</dbReference>
<evidence type="ECO:0000256" key="2">
    <source>
        <dbReference type="ARBA" id="ARBA00010004"/>
    </source>
</evidence>
<keyword evidence="12" id="KW-0282">Flagellum</keyword>
<dbReference type="GO" id="GO:0006935">
    <property type="term" value="P:chemotaxis"/>
    <property type="evidence" value="ECO:0007669"/>
    <property type="project" value="UniProtKB-KW"/>
</dbReference>
<dbReference type="OrthoDB" id="6506192at2"/>
<reference evidence="12" key="1">
    <citation type="submission" date="2017-09" db="EMBL/GenBank/DDBJ databases">
        <title>FDA dAtabase for Regulatory Grade micrObial Sequences (FDA-ARGOS): Supporting development and validation of Infectious Disease Dx tests.</title>
        <authorList>
            <person name="Minogue T."/>
            <person name="Wolcott M."/>
            <person name="Wasieloski L."/>
            <person name="Aguilar W."/>
            <person name="Moore D."/>
            <person name="Tallon L.J."/>
            <person name="Sadzewicz L."/>
            <person name="Ott S."/>
            <person name="Zhao X."/>
            <person name="Nagaraj S."/>
            <person name="Vavikolanu K."/>
            <person name="Aluvathingal J."/>
            <person name="Nadendla S."/>
            <person name="Sichtig H."/>
        </authorList>
    </citation>
    <scope>NUCLEOTIDE SEQUENCE</scope>
    <source>
        <strain evidence="12">FDAARGOS_387</strain>
    </source>
</reference>
<evidence type="ECO:0000256" key="9">
    <source>
        <dbReference type="ARBA" id="ARBA00023136"/>
    </source>
</evidence>
<gene>
    <name evidence="12" type="primary">fliJ</name>
    <name evidence="12" type="ORF">CRN84_09620</name>
    <name evidence="13" type="ORF">NCTC12282_02832</name>
</gene>
<dbReference type="Proteomes" id="UP000224974">
    <property type="component" value="Unassembled WGS sequence"/>
</dbReference>
<dbReference type="EMBL" id="CAADJA010000002">
    <property type="protein sequence ID" value="VFS47889.1"/>
    <property type="molecule type" value="Genomic_DNA"/>
</dbReference>
<dbReference type="AlphaFoldDB" id="A0A2C6CSB0"/>
<evidence type="ECO:0000256" key="1">
    <source>
        <dbReference type="ARBA" id="ARBA00004413"/>
    </source>
</evidence>
<organism evidence="12 14">
    <name type="scientific">Budvicia aquatica</name>
    <dbReference type="NCBI Taxonomy" id="82979"/>
    <lineage>
        <taxon>Bacteria</taxon>
        <taxon>Pseudomonadati</taxon>
        <taxon>Pseudomonadota</taxon>
        <taxon>Gammaproteobacteria</taxon>
        <taxon>Enterobacterales</taxon>
        <taxon>Budviciaceae</taxon>
        <taxon>Budvicia</taxon>
    </lineage>
</organism>
<evidence type="ECO:0000256" key="6">
    <source>
        <dbReference type="ARBA" id="ARBA00022500"/>
    </source>
</evidence>
<keyword evidence="14" id="KW-1185">Reference proteome</keyword>
<dbReference type="Gene3D" id="1.10.287.1700">
    <property type="match status" value="1"/>
</dbReference>
<proteinExistence type="inferred from homology"/>
<evidence type="ECO:0000256" key="3">
    <source>
        <dbReference type="ARBA" id="ARBA00020392"/>
    </source>
</evidence>
<keyword evidence="10" id="KW-1006">Bacterial flagellum protein export</keyword>
<keyword evidence="8" id="KW-0653">Protein transport</keyword>
<evidence type="ECO:0000256" key="5">
    <source>
        <dbReference type="ARBA" id="ARBA00022475"/>
    </source>
</evidence>
<keyword evidence="4" id="KW-0813">Transport</keyword>
<keyword evidence="6" id="KW-0145">Chemotaxis</keyword>
<evidence type="ECO:0000256" key="11">
    <source>
        <dbReference type="SAM" id="Coils"/>
    </source>
</evidence>
<dbReference type="STRING" id="1111728.GCA_000427805_00464"/>
<keyword evidence="9" id="KW-0472">Membrane</keyword>
<keyword evidence="11" id="KW-0175">Coiled coil</keyword>
<keyword evidence="7" id="KW-1005">Bacterial flagellum biogenesis</keyword>
<sequence length="141" mass="16371">MDQTIKTLQLLKQMRNRSVSELTGQLSQQKQLCQRYQNNIDALTSLNEGSQIQSGDTAALMHNQSHYKTHLRHLINWQQQEFAMADKQAQTLQTNLVKEACREKTVELVLEDQQAEIATEQERQQQKITDAMSTQCWLRGR</sequence>
<dbReference type="RefSeq" id="WP_029093072.1">
    <property type="nucleotide sequence ID" value="NZ_BRLG01000002.1"/>
</dbReference>
<keyword evidence="12" id="KW-0966">Cell projection</keyword>
<comment type="similarity">
    <text evidence="2">Belongs to the FliJ family.</text>
</comment>
<dbReference type="GO" id="GO:0015031">
    <property type="term" value="P:protein transport"/>
    <property type="evidence" value="ECO:0007669"/>
    <property type="project" value="UniProtKB-KW"/>
</dbReference>
<dbReference type="GO" id="GO:0009288">
    <property type="term" value="C:bacterial-type flagellum"/>
    <property type="evidence" value="ECO:0007669"/>
    <property type="project" value="InterPro"/>
</dbReference>
<evidence type="ECO:0000256" key="4">
    <source>
        <dbReference type="ARBA" id="ARBA00022448"/>
    </source>
</evidence>
<dbReference type="GO" id="GO:0044781">
    <property type="term" value="P:bacterial-type flagellum organization"/>
    <property type="evidence" value="ECO:0007669"/>
    <property type="project" value="UniProtKB-KW"/>
</dbReference>
<dbReference type="Proteomes" id="UP000373449">
    <property type="component" value="Unassembled WGS sequence"/>
</dbReference>
<reference evidence="13 15" key="3">
    <citation type="submission" date="2019-03" db="EMBL/GenBank/DDBJ databases">
        <authorList>
            <consortium name="Pathogen Informatics"/>
        </authorList>
    </citation>
    <scope>NUCLEOTIDE SEQUENCE [LARGE SCALE GENOMIC DNA]</scope>
    <source>
        <strain evidence="13 15">NCTC12282</strain>
    </source>
</reference>
<keyword evidence="5" id="KW-1003">Cell membrane</keyword>
<dbReference type="EMBL" id="PDDX01000001">
    <property type="protein sequence ID" value="PHI29569.1"/>
    <property type="molecule type" value="Genomic_DNA"/>
</dbReference>
<evidence type="ECO:0000313" key="15">
    <source>
        <dbReference type="Proteomes" id="UP000373449"/>
    </source>
</evidence>
<reference evidence="14" key="2">
    <citation type="submission" date="2017-09" db="EMBL/GenBank/DDBJ databases">
        <title>FDA dAtabase for Regulatory Grade micrObial Sequences (FDA-ARGOS): Supporting development and validation of Infectious Disease Dx tests.</title>
        <authorList>
            <person name="Minogue T."/>
            <person name="Wolcott M."/>
            <person name="Wasieloski L."/>
            <person name="Aguilar W."/>
            <person name="Moore D."/>
            <person name="Tallon L."/>
            <person name="Sadzewicz L."/>
            <person name="Ott S."/>
            <person name="Zhao X."/>
            <person name="Nagaraj S."/>
            <person name="Vavikolanu K."/>
            <person name="Aluvathingal J."/>
            <person name="Nadendla S."/>
            <person name="Sichtig H."/>
        </authorList>
    </citation>
    <scope>NUCLEOTIDE SEQUENCE [LARGE SCALE GENOMIC DNA]</scope>
    <source>
        <strain evidence="14">FDAARGOS_387</strain>
    </source>
</reference>
<protein>
    <recommendedName>
        <fullName evidence="3">Flagellar FliJ protein</fullName>
    </recommendedName>
</protein>
<feature type="coiled-coil region" evidence="11">
    <location>
        <begin position="19"/>
        <end position="46"/>
    </location>
</feature>
<evidence type="ECO:0000256" key="8">
    <source>
        <dbReference type="ARBA" id="ARBA00022927"/>
    </source>
</evidence>
<evidence type="ECO:0000256" key="10">
    <source>
        <dbReference type="ARBA" id="ARBA00023225"/>
    </source>
</evidence>
<dbReference type="GO" id="GO:0005886">
    <property type="term" value="C:plasma membrane"/>
    <property type="evidence" value="ECO:0007669"/>
    <property type="project" value="UniProtKB-SubCell"/>
</dbReference>
<accession>A0A2C6CSB0</accession>
<evidence type="ECO:0000313" key="13">
    <source>
        <dbReference type="EMBL" id="VFS47889.1"/>
    </source>
</evidence>